<dbReference type="NCBIfam" id="NF001099">
    <property type="entry name" value="PRK00132.1"/>
    <property type="match status" value="1"/>
</dbReference>
<protein>
    <recommendedName>
        <fullName evidence="4">Small ribosomal subunit protein uS9</fullName>
    </recommendedName>
    <alternativeName>
        <fullName evidence="5">30S ribosomal protein S9</fullName>
    </alternativeName>
</protein>
<dbReference type="PANTHER" id="PTHR21569:SF1">
    <property type="entry name" value="SMALL RIBOSOMAL SUBUNIT PROTEIN US9M"/>
    <property type="match status" value="1"/>
</dbReference>
<dbReference type="Proteomes" id="UP000001303">
    <property type="component" value="Chromosome"/>
</dbReference>
<dbReference type="PANTHER" id="PTHR21569">
    <property type="entry name" value="RIBOSOMAL PROTEIN S9"/>
    <property type="match status" value="1"/>
</dbReference>
<dbReference type="STRING" id="871271.ZICARI_063"/>
<dbReference type="GO" id="GO:0005737">
    <property type="term" value="C:cytoplasm"/>
    <property type="evidence" value="ECO:0007669"/>
    <property type="project" value="UniProtKB-ARBA"/>
</dbReference>
<accession>E0TIQ9</accession>
<gene>
    <name evidence="6" type="primary">rpsI</name>
    <name evidence="6" type="ordered locus">ZICARI_063</name>
</gene>
<keyword evidence="7" id="KW-1185">Reference proteome</keyword>
<evidence type="ECO:0000256" key="5">
    <source>
        <dbReference type="ARBA" id="ARBA00035523"/>
    </source>
</evidence>
<dbReference type="SUPFAM" id="SSF54211">
    <property type="entry name" value="Ribosomal protein S5 domain 2-like"/>
    <property type="match status" value="1"/>
</dbReference>
<evidence type="ECO:0000313" key="7">
    <source>
        <dbReference type="Proteomes" id="UP000001303"/>
    </source>
</evidence>
<evidence type="ECO:0000256" key="4">
    <source>
        <dbReference type="ARBA" id="ARBA00035259"/>
    </source>
</evidence>
<dbReference type="InterPro" id="IPR014721">
    <property type="entry name" value="Ribsml_uS5_D2-typ_fold_subgr"/>
</dbReference>
<comment type="similarity">
    <text evidence="1">Belongs to the universal ribosomal protein uS9 family.</text>
</comment>
<evidence type="ECO:0000256" key="2">
    <source>
        <dbReference type="ARBA" id="ARBA00022980"/>
    </source>
</evidence>
<reference evidence="6 7" key="1">
    <citation type="journal article" date="2010" name="Genome Biol. Evol.">
        <title>Functional convergence in reduced genomes of bacterial symbionts spanning 200 My of evolution.</title>
        <authorList>
            <person name="McCutcheon J.P."/>
            <person name="Moran N.A."/>
        </authorList>
    </citation>
    <scope>NUCLEOTIDE SEQUENCE [LARGE SCALE GENOMIC DNA]</scope>
    <source>
        <strain evidence="6 7">CARI</strain>
    </source>
</reference>
<evidence type="ECO:0000256" key="1">
    <source>
        <dbReference type="ARBA" id="ARBA00005251"/>
    </source>
</evidence>
<dbReference type="GO" id="GO:0003735">
    <property type="term" value="F:structural constituent of ribosome"/>
    <property type="evidence" value="ECO:0007669"/>
    <property type="project" value="InterPro"/>
</dbReference>
<proteinExistence type="inferred from homology"/>
<organism evidence="6 7">
    <name type="scientific">Zinderia insecticola (strain CARI)</name>
    <dbReference type="NCBI Taxonomy" id="871271"/>
    <lineage>
        <taxon>Bacteria</taxon>
        <taxon>Pseudomonadati</taxon>
        <taxon>Pseudomonadota</taxon>
        <taxon>Betaproteobacteria</taxon>
        <taxon>Burkholderiales</taxon>
        <taxon>Oxalobacteraceae</taxon>
        <taxon>Candidatus Zinderia</taxon>
    </lineage>
</organism>
<dbReference type="GO" id="GO:0003723">
    <property type="term" value="F:RNA binding"/>
    <property type="evidence" value="ECO:0007669"/>
    <property type="project" value="TreeGrafter"/>
</dbReference>
<evidence type="ECO:0000313" key="6">
    <source>
        <dbReference type="EMBL" id="ADM89686.1"/>
    </source>
</evidence>
<dbReference type="EMBL" id="CP002161">
    <property type="protein sequence ID" value="ADM89686.1"/>
    <property type="molecule type" value="Genomic_DNA"/>
</dbReference>
<dbReference type="InterPro" id="IPR023035">
    <property type="entry name" value="Ribosomal_uS9_bac/plastid"/>
</dbReference>
<dbReference type="KEGG" id="zin:ZICARI_063"/>
<dbReference type="AlphaFoldDB" id="E0TIQ9"/>
<dbReference type="FunFam" id="3.30.230.10:FF:000001">
    <property type="entry name" value="30S ribosomal protein S9"/>
    <property type="match status" value="1"/>
</dbReference>
<dbReference type="GO" id="GO:0006412">
    <property type="term" value="P:translation"/>
    <property type="evidence" value="ECO:0007669"/>
    <property type="project" value="InterPro"/>
</dbReference>
<dbReference type="Pfam" id="PF00380">
    <property type="entry name" value="Ribosomal_S9"/>
    <property type="match status" value="1"/>
</dbReference>
<dbReference type="HOGENOM" id="CLU_046483_2_1_4"/>
<dbReference type="InterPro" id="IPR020568">
    <property type="entry name" value="Ribosomal_Su5_D2-typ_SF"/>
</dbReference>
<dbReference type="InterPro" id="IPR000754">
    <property type="entry name" value="Ribosomal_uS9"/>
</dbReference>
<keyword evidence="2" id="KW-0689">Ribosomal protein</keyword>
<evidence type="ECO:0000256" key="3">
    <source>
        <dbReference type="ARBA" id="ARBA00023274"/>
    </source>
</evidence>
<keyword evidence="3" id="KW-0687">Ribonucleoprotein</keyword>
<dbReference type="GO" id="GO:0015935">
    <property type="term" value="C:small ribosomal subunit"/>
    <property type="evidence" value="ECO:0007669"/>
    <property type="project" value="TreeGrafter"/>
</dbReference>
<sequence length="131" mass="15475">MFKKNKYFYSTGKRKKSIAKIFLKKGIGKILINNKLPYEYFFLRKKLLIALKPLKIIKNNKFDILIFVKGGGYTGQSEAILHGLSKCLVNFNKYYKNIFSNLKFLTRDSRMVERKKLGHKKARKSKQFSKR</sequence>
<name>E0TIQ9_ZINIC</name>
<dbReference type="Gene3D" id="3.30.230.10">
    <property type="match status" value="1"/>
</dbReference>